<name>A0ABS0QTR2_9STAP</name>
<dbReference type="Proteomes" id="UP000597038">
    <property type="component" value="Unassembled WGS sequence"/>
</dbReference>
<comment type="caution">
    <text evidence="1">The sequence shown here is derived from an EMBL/GenBank/DDBJ whole genome shotgun (WGS) entry which is preliminary data.</text>
</comment>
<keyword evidence="2" id="KW-1185">Reference proteome</keyword>
<accession>A0ABS0QTR2</accession>
<gene>
    <name evidence="1" type="ORF">I9026_12240</name>
</gene>
<evidence type="ECO:0000313" key="1">
    <source>
        <dbReference type="EMBL" id="MBH9582140.1"/>
    </source>
</evidence>
<dbReference type="RefSeq" id="WP_198093037.1">
    <property type="nucleotide sequence ID" value="NZ_JAEDAQ010000034.1"/>
</dbReference>
<evidence type="ECO:0000313" key="2">
    <source>
        <dbReference type="Proteomes" id="UP000597038"/>
    </source>
</evidence>
<protein>
    <submittedName>
        <fullName evidence="1">Uncharacterized protein</fullName>
    </submittedName>
</protein>
<proteinExistence type="predicted"/>
<sequence length="83" mass="9810">MKIEQSFLDRDEYIEHKSLFSGIQYIFETKSGKKISVVRHEFSHGNECRQGLYELADITDESIDVVQRYLTPDDVIKILEEER</sequence>
<dbReference type="EMBL" id="JAEDAQ010000034">
    <property type="protein sequence ID" value="MBH9582140.1"/>
    <property type="molecule type" value="Genomic_DNA"/>
</dbReference>
<reference evidence="1 2" key="1">
    <citation type="submission" date="2020-12" db="EMBL/GenBank/DDBJ databases">
        <title>Genomic analysis of Staphylococcus felis from a cat with skin infection.</title>
        <authorList>
            <person name="Aslantas O."/>
            <person name="Keskin O."/>
            <person name="Buyukaltay K."/>
            <person name="Gullu Yucetepe A."/>
        </authorList>
    </citation>
    <scope>NUCLEOTIDE SEQUENCE [LARGE SCALE GENOMIC DNA]</scope>
    <source>
        <strain evidence="1 2">HARRANVET</strain>
    </source>
</reference>
<organism evidence="1 2">
    <name type="scientific">Staphylococcus felis</name>
    <dbReference type="NCBI Taxonomy" id="46127"/>
    <lineage>
        <taxon>Bacteria</taxon>
        <taxon>Bacillati</taxon>
        <taxon>Bacillota</taxon>
        <taxon>Bacilli</taxon>
        <taxon>Bacillales</taxon>
        <taxon>Staphylococcaceae</taxon>
        <taxon>Staphylococcus</taxon>
    </lineage>
</organism>